<protein>
    <submittedName>
        <fullName evidence="2">Uncharacterized protein</fullName>
    </submittedName>
</protein>
<accession>A0A8J5QV31</accession>
<evidence type="ECO:0000256" key="1">
    <source>
        <dbReference type="SAM" id="MobiDB-lite"/>
    </source>
</evidence>
<evidence type="ECO:0000313" key="2">
    <source>
        <dbReference type="EMBL" id="KAG8036627.1"/>
    </source>
</evidence>
<feature type="compositionally biased region" description="Basic and acidic residues" evidence="1">
    <location>
        <begin position="21"/>
        <end position="37"/>
    </location>
</feature>
<dbReference type="AlphaFoldDB" id="A0A8J5QV31"/>
<name>A0A8J5QV31_9HYME</name>
<dbReference type="Proteomes" id="UP000729913">
    <property type="component" value="Unassembled WGS sequence"/>
</dbReference>
<feature type="compositionally biased region" description="Acidic residues" evidence="1">
    <location>
        <begin position="57"/>
        <end position="75"/>
    </location>
</feature>
<sequence>MTIKETMRCCNIEEEAACISTDHDDLSEQPYDGEHEGFNSVNELDTPVENDVRVEEETNTEDDDDDDDDDDDEAA</sequence>
<dbReference type="EMBL" id="JAAOIC020000048">
    <property type="protein sequence ID" value="KAG8036627.1"/>
    <property type="molecule type" value="Genomic_DNA"/>
</dbReference>
<reference evidence="2" key="1">
    <citation type="submission" date="2020-03" db="EMBL/GenBank/DDBJ databases">
        <authorList>
            <person name="Chebbi M.A."/>
            <person name="Drezen J.M."/>
        </authorList>
    </citation>
    <scope>NUCLEOTIDE SEQUENCE</scope>
    <source>
        <tissue evidence="2">Whole body</tissue>
    </source>
</reference>
<organism evidence="2 3">
    <name type="scientific">Cotesia typhae</name>
    <dbReference type="NCBI Taxonomy" id="2053667"/>
    <lineage>
        <taxon>Eukaryota</taxon>
        <taxon>Metazoa</taxon>
        <taxon>Ecdysozoa</taxon>
        <taxon>Arthropoda</taxon>
        <taxon>Hexapoda</taxon>
        <taxon>Insecta</taxon>
        <taxon>Pterygota</taxon>
        <taxon>Neoptera</taxon>
        <taxon>Endopterygota</taxon>
        <taxon>Hymenoptera</taxon>
        <taxon>Apocrita</taxon>
        <taxon>Ichneumonoidea</taxon>
        <taxon>Braconidae</taxon>
        <taxon>Microgastrinae</taxon>
        <taxon>Cotesia</taxon>
    </lineage>
</organism>
<dbReference type="OrthoDB" id="8194914at2759"/>
<keyword evidence="3" id="KW-1185">Reference proteome</keyword>
<evidence type="ECO:0000313" key="3">
    <source>
        <dbReference type="Proteomes" id="UP000729913"/>
    </source>
</evidence>
<comment type="caution">
    <text evidence="2">The sequence shown here is derived from an EMBL/GenBank/DDBJ whole genome shotgun (WGS) entry which is preliminary data.</text>
</comment>
<feature type="region of interest" description="Disordered" evidence="1">
    <location>
        <begin position="19"/>
        <end position="75"/>
    </location>
</feature>
<reference evidence="2" key="2">
    <citation type="submission" date="2021-04" db="EMBL/GenBank/DDBJ databases">
        <title>Genome-wide patterns of bracovirus chromosomal integration into multiple host tissues during parasitism.</title>
        <authorList>
            <person name="Chebbi M.A.C."/>
        </authorList>
    </citation>
    <scope>NUCLEOTIDE SEQUENCE</scope>
    <source>
        <tissue evidence="2">Whole body</tissue>
    </source>
</reference>
<gene>
    <name evidence="2" type="ORF">G9C98_003949</name>
</gene>
<proteinExistence type="predicted"/>